<evidence type="ECO:0000313" key="5">
    <source>
        <dbReference type="Proteomes" id="UP000435112"/>
    </source>
</evidence>
<dbReference type="OrthoDB" id="10284939at2759"/>
<proteinExistence type="inferred from homology"/>
<name>A0A6A3G6Y6_9STRA</name>
<sequence length="155" mass="16897">RLPPGTCRAARSPGGREAATAGLQKHMGEPVTAQCNRHHAAGVELPTPLYALYCELEAYQTASGEAEKQLTLEIVDAVGVKHAGALRKCAFPAALERQEHAPAAAKRQKAPSRSPSANVNYISEYEQYDGYTRRWRADLSENRNPTLTEIVGWLA</sequence>
<reference evidence="4 5" key="1">
    <citation type="submission" date="2018-09" db="EMBL/GenBank/DDBJ databases">
        <title>Genomic investigation of the strawberry pathogen Phytophthora fragariae indicates pathogenicity is determined by transcriptional variation in three key races.</title>
        <authorList>
            <person name="Adams T.M."/>
            <person name="Armitage A.D."/>
            <person name="Sobczyk M.K."/>
            <person name="Bates H.J."/>
            <person name="Dunwell J.M."/>
            <person name="Nellist C.F."/>
            <person name="Harrison R.J."/>
        </authorList>
    </citation>
    <scope>NUCLEOTIDE SEQUENCE [LARGE SCALE GENOMIC DNA]</scope>
    <source>
        <strain evidence="4 5">SCRP324</strain>
    </source>
</reference>
<evidence type="ECO:0000256" key="1">
    <source>
        <dbReference type="ARBA" id="ARBA00004123"/>
    </source>
</evidence>
<comment type="caution">
    <text evidence="4">The sequence shown here is derived from an EMBL/GenBank/DDBJ whole genome shotgun (WGS) entry which is preliminary data.</text>
</comment>
<dbReference type="Pfam" id="PF09766">
    <property type="entry name" value="FmiP_Thoc5"/>
    <property type="match status" value="1"/>
</dbReference>
<dbReference type="GO" id="GO:0005634">
    <property type="term" value="C:nucleus"/>
    <property type="evidence" value="ECO:0007669"/>
    <property type="project" value="UniProtKB-SubCell"/>
</dbReference>
<comment type="similarity">
    <text evidence="2">Belongs to the THOC5 family.</text>
</comment>
<evidence type="ECO:0000256" key="3">
    <source>
        <dbReference type="ARBA" id="ARBA00023242"/>
    </source>
</evidence>
<evidence type="ECO:0000256" key="2">
    <source>
        <dbReference type="ARBA" id="ARBA00008044"/>
    </source>
</evidence>
<organism evidence="4 5">
    <name type="scientific">Phytophthora rubi</name>
    <dbReference type="NCBI Taxonomy" id="129364"/>
    <lineage>
        <taxon>Eukaryota</taxon>
        <taxon>Sar</taxon>
        <taxon>Stramenopiles</taxon>
        <taxon>Oomycota</taxon>
        <taxon>Peronosporomycetes</taxon>
        <taxon>Peronosporales</taxon>
        <taxon>Peronosporaceae</taxon>
        <taxon>Phytophthora</taxon>
    </lineage>
</organism>
<dbReference type="EMBL" id="QXFU01011493">
    <property type="protein sequence ID" value="KAE8952471.1"/>
    <property type="molecule type" value="Genomic_DNA"/>
</dbReference>
<dbReference type="InterPro" id="IPR019163">
    <property type="entry name" value="THO_Thoc5"/>
</dbReference>
<evidence type="ECO:0000313" key="4">
    <source>
        <dbReference type="EMBL" id="KAE8952471.1"/>
    </source>
</evidence>
<accession>A0A6A3G6Y6</accession>
<gene>
    <name evidence="4" type="ORF">PR002_g32670</name>
</gene>
<protein>
    <submittedName>
        <fullName evidence="4">Uncharacterized protein</fullName>
    </submittedName>
</protein>
<dbReference type="AlphaFoldDB" id="A0A6A3G6Y6"/>
<comment type="subcellular location">
    <subcellularLocation>
        <location evidence="1">Nucleus</location>
    </subcellularLocation>
</comment>
<keyword evidence="3" id="KW-0539">Nucleus</keyword>
<feature type="non-terminal residue" evidence="4">
    <location>
        <position position="1"/>
    </location>
</feature>
<dbReference type="Proteomes" id="UP000435112">
    <property type="component" value="Unassembled WGS sequence"/>
</dbReference>